<evidence type="ECO:0000313" key="2">
    <source>
        <dbReference type="Proteomes" id="UP000007952"/>
    </source>
</evidence>
<gene>
    <name evidence="1" type="ordered locus">MHF_0228</name>
</gene>
<sequence>MTGKLLFGLGGAGTLSGAGIGTYLYTKDSIWNHVKDRVLGNGSEFNDSWKFKFNQMKGESQDGFPELEKIKKQYSSDETRGGEALKHWCSKAYSYTYKSAFSSEDKSLLQKIEKYCIQSLGEKFTSLLQNGHKLLGNGTSESQTDYDTNYKKIETYATSKEGTLPEELKSLKTSEITAKWSILQGWCRGIQSIPFTKEGDTFKVGKELCIKTN</sequence>
<reference evidence="1 2" key="1">
    <citation type="journal article" date="2011" name="J. Bacteriol.">
        <title>Complete genome sequences of two hemotropic Mycoplasmas, Mycoplasma haemofelis strain Ohio2 and Mycoplasma suis strain Illinois.</title>
        <authorList>
            <person name="Messick J.B."/>
            <person name="Santos A.P."/>
            <person name="Guimaraes A.M."/>
        </authorList>
    </citation>
    <scope>NUCLEOTIDE SEQUENCE [LARGE SCALE GENOMIC DNA]</scope>
    <source>
        <strain evidence="1 2">Ohio2</strain>
    </source>
</reference>
<dbReference type="BioCyc" id="MHAE859194:G1GR7-225-MONOMER"/>
<dbReference type="HOGENOM" id="CLU_087258_1_0_14"/>
<accession>F6FGD3</accession>
<dbReference type="STRING" id="859194.MHF_0228"/>
<reference key="2">
    <citation type="submission" date="2011-05" db="EMBL/GenBank/DDBJ databases">
        <title>The Genome of Mycoplasma haemofelis Strain Ohio2, a pathogenic hemoplasma of the cat.</title>
        <authorList>
            <person name="Santos A.P."/>
            <person name="Guimaraes A.M.S."/>
            <person name="SanMiguel P.J."/>
            <person name="Martin S.W."/>
            <person name="Messick J.B."/>
        </authorList>
    </citation>
    <scope>NUCLEOTIDE SEQUENCE</scope>
    <source>
        <strain>Ohio2</strain>
    </source>
</reference>
<name>F6FGD3_MYCHI</name>
<dbReference type="AlphaFoldDB" id="F6FGD3"/>
<protein>
    <submittedName>
        <fullName evidence="1">Uncharacterized protein</fullName>
    </submittedName>
</protein>
<dbReference type="KEGG" id="mhf:MHF_0228"/>
<dbReference type="EMBL" id="CP002808">
    <property type="protein sequence ID" value="AEG72523.1"/>
    <property type="molecule type" value="Genomic_DNA"/>
</dbReference>
<proteinExistence type="predicted"/>
<dbReference type="Proteomes" id="UP000007952">
    <property type="component" value="Chromosome"/>
</dbReference>
<evidence type="ECO:0000313" key="1">
    <source>
        <dbReference type="EMBL" id="AEG72523.1"/>
    </source>
</evidence>
<organism evidence="1 2">
    <name type="scientific">Mycoplasma haemofelis (strain Ohio2)</name>
    <dbReference type="NCBI Taxonomy" id="859194"/>
    <lineage>
        <taxon>Bacteria</taxon>
        <taxon>Bacillati</taxon>
        <taxon>Mycoplasmatota</taxon>
        <taxon>Mollicutes</taxon>
        <taxon>Mycoplasmataceae</taxon>
        <taxon>Mycoplasma</taxon>
    </lineage>
</organism>